<proteinExistence type="predicted"/>
<feature type="non-terminal residue" evidence="1">
    <location>
        <position position="68"/>
    </location>
</feature>
<comment type="caution">
    <text evidence="1">The sequence shown here is derived from an EMBL/GenBank/DDBJ whole genome shotgun (WGS) entry which is preliminary data.</text>
</comment>
<reference evidence="1" key="1">
    <citation type="submission" date="2022-08" db="EMBL/GenBank/DDBJ databases">
        <authorList>
            <consortium name="DOE Joint Genome Institute"/>
            <person name="Min B."/>
            <person name="Riley R."/>
            <person name="Sierra-Patev S."/>
            <person name="Naranjo-Ortiz M."/>
            <person name="Looney B."/>
            <person name="Konkel Z."/>
            <person name="Slot J.C."/>
            <person name="Sakamoto Y."/>
            <person name="Steenwyk J.L."/>
            <person name="Rokas A."/>
            <person name="Carro J."/>
            <person name="Camarero S."/>
            <person name="Ferreira P."/>
            <person name="Molpeceres G."/>
            <person name="Ruiz-Duenas F.J."/>
            <person name="Serrano A."/>
            <person name="Henrissat B."/>
            <person name="Drula E."/>
            <person name="Hughes K.W."/>
            <person name="Mata J.L."/>
            <person name="Ishikawa N.K."/>
            <person name="Vargas-Isla R."/>
            <person name="Ushijima S."/>
            <person name="Smith C.A."/>
            <person name="Ahrendt S."/>
            <person name="Andreopoulos W."/>
            <person name="He G."/>
            <person name="Labutti K."/>
            <person name="Lipzen A."/>
            <person name="Ng V."/>
            <person name="Sandor L."/>
            <person name="Barry K."/>
            <person name="Martinez A.T."/>
            <person name="Xiao Y."/>
            <person name="Gibbons J.G."/>
            <person name="Terashima K."/>
            <person name="Hibbett D.S."/>
            <person name="Grigoriev I.V."/>
        </authorList>
    </citation>
    <scope>NUCLEOTIDE SEQUENCE</scope>
    <source>
        <strain evidence="1">TFB9207</strain>
    </source>
</reference>
<evidence type="ECO:0000313" key="2">
    <source>
        <dbReference type="Proteomes" id="UP001163846"/>
    </source>
</evidence>
<protein>
    <submittedName>
        <fullName evidence="1">Uncharacterized protein</fullName>
    </submittedName>
</protein>
<dbReference type="AlphaFoldDB" id="A0AA38NZW4"/>
<accession>A0AA38NZW4</accession>
<keyword evidence="2" id="KW-1185">Reference proteome</keyword>
<dbReference type="EMBL" id="MU806646">
    <property type="protein sequence ID" value="KAJ3833718.1"/>
    <property type="molecule type" value="Genomic_DNA"/>
</dbReference>
<gene>
    <name evidence="1" type="ORF">F5878DRAFT_546064</name>
</gene>
<organism evidence="1 2">
    <name type="scientific">Lentinula raphanica</name>
    <dbReference type="NCBI Taxonomy" id="153919"/>
    <lineage>
        <taxon>Eukaryota</taxon>
        <taxon>Fungi</taxon>
        <taxon>Dikarya</taxon>
        <taxon>Basidiomycota</taxon>
        <taxon>Agaricomycotina</taxon>
        <taxon>Agaricomycetes</taxon>
        <taxon>Agaricomycetidae</taxon>
        <taxon>Agaricales</taxon>
        <taxon>Marasmiineae</taxon>
        <taxon>Omphalotaceae</taxon>
        <taxon>Lentinula</taxon>
    </lineage>
</organism>
<dbReference type="Proteomes" id="UP001163846">
    <property type="component" value="Unassembled WGS sequence"/>
</dbReference>
<name>A0AA38NZW4_9AGAR</name>
<evidence type="ECO:0000313" key="1">
    <source>
        <dbReference type="EMBL" id="KAJ3833718.1"/>
    </source>
</evidence>
<sequence length="68" mass="7327">MSCLMNIGGQVALLMFDSGSSLEALTPMFTQVAKHKVFELTQQHSLQLGTIGSRAKFNYGTHADVIVG</sequence>